<dbReference type="STRING" id="87626.PTD2_20697"/>
<proteinExistence type="predicted"/>
<evidence type="ECO:0000313" key="2">
    <source>
        <dbReference type="Proteomes" id="UP000006201"/>
    </source>
</evidence>
<dbReference type="eggNOG" id="ENOG5033Y1V">
    <property type="taxonomic scope" value="Bacteria"/>
</dbReference>
<protein>
    <submittedName>
        <fullName evidence="1">Uncharacterized protein</fullName>
    </submittedName>
</protein>
<organism evidence="1 2">
    <name type="scientific">Pseudoalteromonas tunicata D2</name>
    <dbReference type="NCBI Taxonomy" id="87626"/>
    <lineage>
        <taxon>Bacteria</taxon>
        <taxon>Pseudomonadati</taxon>
        <taxon>Pseudomonadota</taxon>
        <taxon>Gammaproteobacteria</taxon>
        <taxon>Alteromonadales</taxon>
        <taxon>Pseudoalteromonadaceae</taxon>
        <taxon>Pseudoalteromonas</taxon>
    </lineage>
</organism>
<name>A4CA65_9GAMM</name>
<sequence>MASIEIKGVKNEDLNHLLVSNNGFFYQVLSNGNLIIRSSLAKFSDYELTTLKKKVASLNARFIASSDDLFESTTSIKPQPKQRKKSMSSQIVMTSSFVVSNTDSFISMLVNELGSESSLQASIQKQLNEIAKAAEKSKLEGSVISIDSVLQSSTTQSSETITVTVDSDVSTLTVPQSISMTLVATVIETVPAGQSKGGVAMSVSNTKTYPLDGATSTGIAQVVTALNAFDDGKSFDAKLTSATIKTSDDSPKD</sequence>
<accession>A4CA65</accession>
<dbReference type="EMBL" id="AAOH01000004">
    <property type="protein sequence ID" value="EAR28273.1"/>
    <property type="molecule type" value="Genomic_DNA"/>
</dbReference>
<comment type="caution">
    <text evidence="1">The sequence shown here is derived from an EMBL/GenBank/DDBJ whole genome shotgun (WGS) entry which is preliminary data.</text>
</comment>
<evidence type="ECO:0000313" key="1">
    <source>
        <dbReference type="EMBL" id="EAR28273.1"/>
    </source>
</evidence>
<dbReference type="HOGENOM" id="CLU_1097817_0_0_6"/>
<reference evidence="1 2" key="1">
    <citation type="submission" date="2006-02" db="EMBL/GenBank/DDBJ databases">
        <authorList>
            <person name="Moran M.A."/>
            <person name="Kjelleberg S."/>
            <person name="Egan S."/>
            <person name="Saunders N."/>
            <person name="Thomas T."/>
            <person name="Ferriera S."/>
            <person name="Johnson J."/>
            <person name="Kravitz S."/>
            <person name="Halpern A."/>
            <person name="Remington K."/>
            <person name="Beeson K."/>
            <person name="Tran B."/>
            <person name="Rogers Y.-H."/>
            <person name="Friedman R."/>
            <person name="Venter J.C."/>
        </authorList>
    </citation>
    <scope>NUCLEOTIDE SEQUENCE [LARGE SCALE GENOMIC DNA]</scope>
    <source>
        <strain evidence="1 2">D2</strain>
    </source>
</reference>
<dbReference type="Proteomes" id="UP000006201">
    <property type="component" value="Unassembled WGS sequence"/>
</dbReference>
<keyword evidence="2" id="KW-1185">Reference proteome</keyword>
<dbReference type="AlphaFoldDB" id="A4CA65"/>
<gene>
    <name evidence="1" type="ORF">PTD2_20697</name>
</gene>